<dbReference type="InterPro" id="IPR025101">
    <property type="entry name" value="DUF4012"/>
</dbReference>
<evidence type="ECO:0000313" key="3">
    <source>
        <dbReference type="EMBL" id="RYC00687.1"/>
    </source>
</evidence>
<keyword evidence="4" id="KW-1185">Reference proteome</keyword>
<evidence type="ECO:0000256" key="1">
    <source>
        <dbReference type="SAM" id="MobiDB-lite"/>
    </source>
</evidence>
<sequence length="597" mass="62701">MTVARTTRERAERAVWRRWRWALATALAVVVAGALWAGWTVWQVQRDLTAARAQAVALPAALAGDGDGATAAVDALQSHAGAAADRTSGPTWQVLSALPALGDDFDATARVSRAVDIVARDGAGPLVGSGLSAATFAPRDGRLPVERVARAAAPLAEARDGFVEAQAELEDIRLDGLVRELRPQLEALIREVDEGVSTLDGATRAAEVLPAMLGRDGARDYLLVFQNNAEPRSLGGMPGLMAPLRADRGTVMLGGTVAASEFGELDRPVLPLTEQERAIWFDQPGTYFQDAVFIPDFERASELMAARWKLETGQDVDGVLSVDPVALSYLLKATGPITVDGRRLTSSTFVDEILHEPYLRYQDDPAAEDAFFAEVLTTTFDRLLDPRTSPSALVSALSRGATEGRLLVHSAKSQEQDRLDGTRVAGAFPTESGGAAQAGVYVNDATGSKMGYFLDYDARISSVSCAGGVIGFSGSLRIHSTAPADAASLPPTVTGPGTYGVARGDHLNVFDLVAPAGGKITDVVVNGVKSTGTNRTFEGRPIVSVPILLEPGDVVTLTWRATSGEGHSGGVELISTPGVQRGGGKQFVPAPCAGGEQ</sequence>
<dbReference type="Pfam" id="PF13196">
    <property type="entry name" value="DUF4012"/>
    <property type="match status" value="1"/>
</dbReference>
<feature type="region of interest" description="Disordered" evidence="1">
    <location>
        <begin position="575"/>
        <end position="597"/>
    </location>
</feature>
<proteinExistence type="predicted"/>
<protein>
    <submittedName>
        <fullName evidence="3">DUF4012 domain-containing protein</fullName>
    </submittedName>
</protein>
<feature type="transmembrane region" description="Helical" evidence="2">
    <location>
        <begin position="21"/>
        <end position="42"/>
    </location>
</feature>
<accession>A0A4Q2SAP7</accession>
<dbReference type="OrthoDB" id="3203519at2"/>
<comment type="caution">
    <text evidence="3">The sequence shown here is derived from an EMBL/GenBank/DDBJ whole genome shotgun (WGS) entry which is preliminary data.</text>
</comment>
<keyword evidence="2" id="KW-0472">Membrane</keyword>
<organism evidence="3 4">
    <name type="scientific">Nocardioides ganghwensis</name>
    <dbReference type="NCBI Taxonomy" id="252230"/>
    <lineage>
        <taxon>Bacteria</taxon>
        <taxon>Bacillati</taxon>
        <taxon>Actinomycetota</taxon>
        <taxon>Actinomycetes</taxon>
        <taxon>Propionibacteriales</taxon>
        <taxon>Nocardioidaceae</taxon>
        <taxon>Nocardioides</taxon>
    </lineage>
</organism>
<dbReference type="Proteomes" id="UP000293291">
    <property type="component" value="Unassembled WGS sequence"/>
</dbReference>
<evidence type="ECO:0000313" key="4">
    <source>
        <dbReference type="Proteomes" id="UP000293291"/>
    </source>
</evidence>
<keyword evidence="2" id="KW-0812">Transmembrane</keyword>
<keyword evidence="2" id="KW-1133">Transmembrane helix</keyword>
<evidence type="ECO:0000256" key="2">
    <source>
        <dbReference type="SAM" id="Phobius"/>
    </source>
</evidence>
<dbReference type="RefSeq" id="WP_129455682.1">
    <property type="nucleotide sequence ID" value="NZ_JACXYX010000015.1"/>
</dbReference>
<reference evidence="3 4" key="1">
    <citation type="submission" date="2019-01" db="EMBL/GenBank/DDBJ databases">
        <title>Novel species of Nocardioides.</title>
        <authorList>
            <person name="Liu Q."/>
            <person name="Xin Y.-H."/>
        </authorList>
    </citation>
    <scope>NUCLEOTIDE SEQUENCE [LARGE SCALE GENOMIC DNA]</scope>
    <source>
        <strain evidence="3 4">CGMCC 4.6875</strain>
    </source>
</reference>
<name>A0A4Q2SAP7_9ACTN</name>
<gene>
    <name evidence="3" type="ORF">EUA07_13395</name>
</gene>
<dbReference type="AlphaFoldDB" id="A0A4Q2SAP7"/>
<dbReference type="EMBL" id="SDWU01000014">
    <property type="protein sequence ID" value="RYC00687.1"/>
    <property type="molecule type" value="Genomic_DNA"/>
</dbReference>